<evidence type="ECO:0000256" key="1">
    <source>
        <dbReference type="SAM" id="SignalP"/>
    </source>
</evidence>
<protein>
    <submittedName>
        <fullName evidence="2">Uncharacterized protein</fullName>
    </submittedName>
</protein>
<dbReference type="Proteomes" id="UP000306630">
    <property type="component" value="Unassembled WGS sequence"/>
</dbReference>
<dbReference type="EMBL" id="SRYD01000015">
    <property type="protein sequence ID" value="TGY75021.1"/>
    <property type="molecule type" value="Genomic_DNA"/>
</dbReference>
<feature type="chain" id="PRO_5020679765" evidence="1">
    <location>
        <begin position="22"/>
        <end position="124"/>
    </location>
</feature>
<dbReference type="GeneID" id="65536529"/>
<dbReference type="RefSeq" id="WP_107033563.1">
    <property type="nucleotide sequence ID" value="NZ_CAJTAP010000012.1"/>
</dbReference>
<accession>A0A4S2FZR1</accession>
<dbReference type="AlphaFoldDB" id="A0A4S2FZR1"/>
<proteinExistence type="predicted"/>
<organism evidence="2 3">
    <name type="scientific">Muribaculum intestinale</name>
    <dbReference type="NCBI Taxonomy" id="1796646"/>
    <lineage>
        <taxon>Bacteria</taxon>
        <taxon>Pseudomonadati</taxon>
        <taxon>Bacteroidota</taxon>
        <taxon>Bacteroidia</taxon>
        <taxon>Bacteroidales</taxon>
        <taxon>Muribaculaceae</taxon>
        <taxon>Muribaculum</taxon>
    </lineage>
</organism>
<dbReference type="PROSITE" id="PS51257">
    <property type="entry name" value="PROKAR_LIPOPROTEIN"/>
    <property type="match status" value="1"/>
</dbReference>
<keyword evidence="1" id="KW-0732">Signal</keyword>
<comment type="caution">
    <text evidence="2">The sequence shown here is derived from an EMBL/GenBank/DDBJ whole genome shotgun (WGS) entry which is preliminary data.</text>
</comment>
<evidence type="ECO:0000313" key="3">
    <source>
        <dbReference type="Proteomes" id="UP000306630"/>
    </source>
</evidence>
<sequence>MKKLFLLLVMAMGLIVTSCGSDVKQILEKPAQEVGTEDVSKLIACIEEINVPAQEHIKAQAWSSLVDFVESNQEKFDLAAECYAKLNTLGPEQLVDTSAHEAMQQFATLVSVLAAHQMLSASAF</sequence>
<evidence type="ECO:0000313" key="2">
    <source>
        <dbReference type="EMBL" id="TGY75021.1"/>
    </source>
</evidence>
<name>A0A4S2FZR1_9BACT</name>
<reference evidence="2 3" key="1">
    <citation type="submission" date="2019-04" db="EMBL/GenBank/DDBJ databases">
        <title>Microbes associate with the intestines of laboratory mice.</title>
        <authorList>
            <person name="Navarre W."/>
            <person name="Wong E."/>
            <person name="Huang K."/>
            <person name="Tropini C."/>
            <person name="Ng K."/>
            <person name="Yu B."/>
        </authorList>
    </citation>
    <scope>NUCLEOTIDE SEQUENCE [LARGE SCALE GENOMIC DNA]</scope>
    <source>
        <strain evidence="2 3">NM06_A21</strain>
    </source>
</reference>
<feature type="signal peptide" evidence="1">
    <location>
        <begin position="1"/>
        <end position="21"/>
    </location>
</feature>
<gene>
    <name evidence="2" type="ORF">E5333_05175</name>
</gene>